<accession>A0ABP0G545</accession>
<comment type="caution">
    <text evidence="2">The sequence shown here is derived from an EMBL/GenBank/DDBJ whole genome shotgun (WGS) entry which is preliminary data.</text>
</comment>
<evidence type="ECO:0000313" key="3">
    <source>
        <dbReference type="Proteomes" id="UP001642483"/>
    </source>
</evidence>
<feature type="compositionally biased region" description="Basic and acidic residues" evidence="1">
    <location>
        <begin position="214"/>
        <end position="231"/>
    </location>
</feature>
<feature type="region of interest" description="Disordered" evidence="1">
    <location>
        <begin position="204"/>
        <end position="231"/>
    </location>
</feature>
<organism evidence="2 3">
    <name type="scientific">Clavelina lepadiformis</name>
    <name type="common">Light-bulb sea squirt</name>
    <name type="synonym">Ascidia lepadiformis</name>
    <dbReference type="NCBI Taxonomy" id="159417"/>
    <lineage>
        <taxon>Eukaryota</taxon>
        <taxon>Metazoa</taxon>
        <taxon>Chordata</taxon>
        <taxon>Tunicata</taxon>
        <taxon>Ascidiacea</taxon>
        <taxon>Aplousobranchia</taxon>
        <taxon>Clavelinidae</taxon>
        <taxon>Clavelina</taxon>
    </lineage>
</organism>
<gene>
    <name evidence="2" type="ORF">CVLEPA_LOCUS18995</name>
</gene>
<sequence length="512" mass="56132">MLFKKLGFILLLIYLTDLVAGMLVTSLMLSKQARSPEQPVRIGEKWKGETIDIPPFAWFSAPAISEISKNKFSVLGRAIHLSQVHKLMQDATKGTFPIDQMTSSDDLFELTIRGDVVYVDNDVTFIGLRKIELFARKLISNGKFFIRISAPKACDEIDGLSCNCLSKAPDGKDGKDGKSGIGSPNVDIYLHKLVGNVDVHVKASEGTAGQDGGDGVRGKDNNEESPPLKEEEACKDEHFNYWVFKGAENNPGPKGGQGGNGKRGGKSGNGGSVAEVKLFLVNTSGQFSLHQITGKGAHPAEHGYGGKGGNGGRGGCGVLCRPSYTFGYAFYGSDWDPCEGRVQGEPGNPGLDGSLLYPTPKWGKDGIVEDASLNKVESVKSRFKDDMDLLRIIQRRGESQFLQNKKKEAHEIFAFLQSVTDEVSEIGQQASFFMNAITQGFDYYGNTENYAPDLDWFFLRDRVVTLLQSGTRFEQTYNEINNKACRPTSKNAKHEAFHRQGNRKCCRVATQA</sequence>
<feature type="compositionally biased region" description="Gly residues" evidence="1">
    <location>
        <begin position="253"/>
        <end position="269"/>
    </location>
</feature>
<proteinExistence type="predicted"/>
<dbReference type="EMBL" id="CAWYQH010000103">
    <property type="protein sequence ID" value="CAK8686960.1"/>
    <property type="molecule type" value="Genomic_DNA"/>
</dbReference>
<feature type="region of interest" description="Disordered" evidence="1">
    <location>
        <begin position="245"/>
        <end position="269"/>
    </location>
</feature>
<protein>
    <submittedName>
        <fullName evidence="2">Uncharacterized protein</fullName>
    </submittedName>
</protein>
<name>A0ABP0G545_CLALP</name>
<keyword evidence="3" id="KW-1185">Reference proteome</keyword>
<dbReference type="Proteomes" id="UP001642483">
    <property type="component" value="Unassembled WGS sequence"/>
</dbReference>
<evidence type="ECO:0000256" key="1">
    <source>
        <dbReference type="SAM" id="MobiDB-lite"/>
    </source>
</evidence>
<reference evidence="2 3" key="1">
    <citation type="submission" date="2024-02" db="EMBL/GenBank/DDBJ databases">
        <authorList>
            <person name="Daric V."/>
            <person name="Darras S."/>
        </authorList>
    </citation>
    <scope>NUCLEOTIDE SEQUENCE [LARGE SCALE GENOMIC DNA]</scope>
</reference>
<evidence type="ECO:0000313" key="2">
    <source>
        <dbReference type="EMBL" id="CAK8686960.1"/>
    </source>
</evidence>